<comment type="similarity">
    <text evidence="1 4">Belongs to the glycosyl hydrolase 28 family.</text>
</comment>
<dbReference type="InterPro" id="IPR000743">
    <property type="entry name" value="Glyco_hydro_28"/>
</dbReference>
<dbReference type="InterPro" id="IPR006626">
    <property type="entry name" value="PbH1"/>
</dbReference>
<dbReference type="Proteomes" id="UP000246744">
    <property type="component" value="Unassembled WGS sequence"/>
</dbReference>
<evidence type="ECO:0000256" key="1">
    <source>
        <dbReference type="ARBA" id="ARBA00008834"/>
    </source>
</evidence>
<reference evidence="5 6" key="1">
    <citation type="submission" date="2018-05" db="EMBL/GenBank/DDBJ databases">
        <title>Genomic Encyclopedia of Type Strains, Phase IV (KMG-IV): sequencing the most valuable type-strain genomes for metagenomic binning, comparative biology and taxonomic classification.</title>
        <authorList>
            <person name="Goeker M."/>
        </authorList>
    </citation>
    <scope>NUCLEOTIDE SEQUENCE [LARGE SCALE GENOMIC DNA]</scope>
    <source>
        <strain evidence="5 6">DSM 19579</strain>
    </source>
</reference>
<dbReference type="GO" id="GO:0005975">
    <property type="term" value="P:carbohydrate metabolic process"/>
    <property type="evidence" value="ECO:0007669"/>
    <property type="project" value="InterPro"/>
</dbReference>
<dbReference type="SUPFAM" id="SSF51126">
    <property type="entry name" value="Pectin lyase-like"/>
    <property type="match status" value="1"/>
</dbReference>
<proteinExistence type="inferred from homology"/>
<dbReference type="PANTHER" id="PTHR31339">
    <property type="entry name" value="PECTIN LYASE-RELATED"/>
    <property type="match status" value="1"/>
</dbReference>
<sequence length="441" mass="47418">MQLTLTLPKGHPASSPVTGIIQQAIDEVNNAGGGTLVLPPGQYLTGALVLPSNFCLHFEPGAALVASSQYEDYLAGETLSVAEQSNRALIYARNQHNISLTGQGRIDGNADAWFSATKDAMGYRMPAQERPRIIVFEGCNNVRLQSVRVHNAPMWTVHLVACEQVFISQVVVDNDMTMANTDALDIDSCRYVHISDSHFSAADDGICLKTTRKPAPLAGPTQHVTISGCTLRSASSAFKIGTETVDDIEDIVMTGCTIYDSNRGIGIISRDGGALRRLRFSDITFNCHHANPCHWGRADPVFISCRTRDPKVPPGTISQVSFNGISGTAEGAINLHSEHPGGIAWVRLSQVQLCQVACGDPQQGSYDIRPPCNPERPTGTGLDNAFLINPASGEPWGVERYPGGMPAIYATGVLHLALDNLSIERPHPLPAGWHPQAVIQS</sequence>
<accession>A0A317Q5M9</accession>
<evidence type="ECO:0000313" key="6">
    <source>
        <dbReference type="Proteomes" id="UP000246744"/>
    </source>
</evidence>
<comment type="caution">
    <text evidence="5">The sequence shown here is derived from an EMBL/GenBank/DDBJ whole genome shotgun (WGS) entry which is preliminary data.</text>
</comment>
<evidence type="ECO:0000313" key="5">
    <source>
        <dbReference type="EMBL" id="PWW11728.1"/>
    </source>
</evidence>
<dbReference type="InterPro" id="IPR011050">
    <property type="entry name" value="Pectin_lyase_fold/virulence"/>
</dbReference>
<dbReference type="GO" id="GO:0004650">
    <property type="term" value="F:polygalacturonase activity"/>
    <property type="evidence" value="ECO:0007669"/>
    <property type="project" value="InterPro"/>
</dbReference>
<evidence type="ECO:0000256" key="4">
    <source>
        <dbReference type="RuleBase" id="RU361169"/>
    </source>
</evidence>
<keyword evidence="6" id="KW-1185">Reference proteome</keyword>
<dbReference type="Gene3D" id="2.160.20.10">
    <property type="entry name" value="Single-stranded right-handed beta-helix, Pectin lyase-like"/>
    <property type="match status" value="1"/>
</dbReference>
<organism evidence="5 6">
    <name type="scientific">Mangrovibacter plantisponsor</name>
    <dbReference type="NCBI Taxonomy" id="451513"/>
    <lineage>
        <taxon>Bacteria</taxon>
        <taxon>Pseudomonadati</taxon>
        <taxon>Pseudomonadota</taxon>
        <taxon>Gammaproteobacteria</taxon>
        <taxon>Enterobacterales</taxon>
        <taxon>Enterobacteriaceae</taxon>
        <taxon>Mangrovibacter</taxon>
    </lineage>
</organism>
<dbReference type="OrthoDB" id="9795222at2"/>
<dbReference type="PANTHER" id="PTHR31339:SF0">
    <property type="entry name" value="PECTIN LYASE-LIKE SUPERFAMILY PROTEIN"/>
    <property type="match status" value="1"/>
</dbReference>
<dbReference type="SMART" id="SM00710">
    <property type="entry name" value="PbH1"/>
    <property type="match status" value="3"/>
</dbReference>
<protein>
    <submittedName>
        <fullName evidence="5">Glycosyl hydrolase family 28</fullName>
    </submittedName>
</protein>
<keyword evidence="3 4" id="KW-0326">Glycosidase</keyword>
<keyword evidence="2 4" id="KW-0378">Hydrolase</keyword>
<dbReference type="InterPro" id="IPR051801">
    <property type="entry name" value="GH28_Enzymes"/>
</dbReference>
<dbReference type="EMBL" id="QGTS01000002">
    <property type="protein sequence ID" value="PWW11728.1"/>
    <property type="molecule type" value="Genomic_DNA"/>
</dbReference>
<dbReference type="Pfam" id="PF00295">
    <property type="entry name" value="Glyco_hydro_28"/>
    <property type="match status" value="1"/>
</dbReference>
<evidence type="ECO:0000256" key="3">
    <source>
        <dbReference type="ARBA" id="ARBA00023295"/>
    </source>
</evidence>
<dbReference type="AlphaFoldDB" id="A0A317Q5M9"/>
<dbReference type="InterPro" id="IPR012334">
    <property type="entry name" value="Pectin_lyas_fold"/>
</dbReference>
<evidence type="ECO:0000256" key="2">
    <source>
        <dbReference type="ARBA" id="ARBA00022801"/>
    </source>
</evidence>
<name>A0A317Q5M9_9ENTR</name>
<gene>
    <name evidence="5" type="ORF">DES37_102339</name>
</gene>